<feature type="chain" id="PRO_5035183566" evidence="5">
    <location>
        <begin position="30"/>
        <end position="301"/>
    </location>
</feature>
<evidence type="ECO:0000256" key="5">
    <source>
        <dbReference type="SAM" id="SignalP"/>
    </source>
</evidence>
<reference evidence="7" key="1">
    <citation type="submission" date="2020-10" db="EMBL/GenBank/DDBJ databases">
        <authorList>
            <person name="Castelo-Branco R."/>
            <person name="Eusebio N."/>
            <person name="Adriana R."/>
            <person name="Vieira A."/>
            <person name="Brugerolle De Fraissinette N."/>
            <person name="Rezende De Castro R."/>
            <person name="Schneider M.P."/>
            <person name="Vasconcelos V."/>
            <person name="Leao P.N."/>
        </authorList>
    </citation>
    <scope>NUCLEOTIDE SEQUENCE</scope>
    <source>
        <strain evidence="7">LEGE 07310</strain>
    </source>
</reference>
<evidence type="ECO:0000256" key="1">
    <source>
        <dbReference type="ARBA" id="ARBA00009437"/>
    </source>
</evidence>
<evidence type="ECO:0000256" key="2">
    <source>
        <dbReference type="ARBA" id="ARBA00023015"/>
    </source>
</evidence>
<keyword evidence="5" id="KW-0732">Signal</keyword>
<evidence type="ECO:0000256" key="3">
    <source>
        <dbReference type="ARBA" id="ARBA00023125"/>
    </source>
</evidence>
<feature type="domain" description="HTH lysR-type" evidence="6">
    <location>
        <begin position="6"/>
        <end position="63"/>
    </location>
</feature>
<comment type="caution">
    <text evidence="7">The sequence shown here is derived from an EMBL/GenBank/DDBJ whole genome shotgun (WGS) entry which is preliminary data.</text>
</comment>
<dbReference type="EMBL" id="JADEXG010000025">
    <property type="protein sequence ID" value="MBE9078005.1"/>
    <property type="molecule type" value="Genomic_DNA"/>
</dbReference>
<protein>
    <submittedName>
        <fullName evidence="7">LysR family transcriptional regulator</fullName>
    </submittedName>
</protein>
<dbReference type="Gene3D" id="3.40.190.10">
    <property type="entry name" value="Periplasmic binding protein-like II"/>
    <property type="match status" value="2"/>
</dbReference>
<keyword evidence="3" id="KW-0238">DNA-binding</keyword>
<dbReference type="Gene3D" id="1.10.10.10">
    <property type="entry name" value="Winged helix-like DNA-binding domain superfamily/Winged helix DNA-binding domain"/>
    <property type="match status" value="1"/>
</dbReference>
<name>A0A8J7DNE0_9CYAN</name>
<dbReference type="AlphaFoldDB" id="A0A8J7DNE0"/>
<dbReference type="GO" id="GO:0005829">
    <property type="term" value="C:cytosol"/>
    <property type="evidence" value="ECO:0007669"/>
    <property type="project" value="TreeGrafter"/>
</dbReference>
<dbReference type="PANTHER" id="PTHR30419:SF8">
    <property type="entry name" value="NITROGEN ASSIMILATION TRANSCRIPTIONAL ACTIVATOR-RELATED"/>
    <property type="match status" value="1"/>
</dbReference>
<feature type="signal peptide" evidence="5">
    <location>
        <begin position="1"/>
        <end position="29"/>
    </location>
</feature>
<dbReference type="GO" id="GO:0003700">
    <property type="term" value="F:DNA-binding transcription factor activity"/>
    <property type="evidence" value="ECO:0007669"/>
    <property type="project" value="InterPro"/>
</dbReference>
<dbReference type="InterPro" id="IPR036390">
    <property type="entry name" value="WH_DNA-bd_sf"/>
</dbReference>
<dbReference type="SUPFAM" id="SSF53850">
    <property type="entry name" value="Periplasmic binding protein-like II"/>
    <property type="match status" value="1"/>
</dbReference>
<comment type="similarity">
    <text evidence="1">Belongs to the LysR transcriptional regulatory family.</text>
</comment>
<sequence length="301" mass="32517">MMPSKIKIAQLRALVAVAAAGNFSEGALALDLSQSTVSHSIAALEAELGVVLLNRGRHGATVTPVGERIVSQAQQVLALLESMGREAVQARGVDGGVVRIAAFRSTASHLLPGAIAKLHSRYPSIQVSILELDEVDEFHQCLADGKADFCIAELLEGESFETLPMLEDKYVALLPSNFGLKTSRLTWEDLQKHPIITSTHGSCSKSIYQALQRAVPPVEVAYQIRNDSTTMSMVEQGLGIGILPMLAAQPIPPGVRWVHLPFVLTRWLGASWLRDGLLTPSAFAFLDTFKAVYGRQQKLVG</sequence>
<dbReference type="FunFam" id="1.10.10.10:FF:000001">
    <property type="entry name" value="LysR family transcriptional regulator"/>
    <property type="match status" value="1"/>
</dbReference>
<dbReference type="InterPro" id="IPR000847">
    <property type="entry name" value="LysR_HTH_N"/>
</dbReference>
<evidence type="ECO:0000259" key="6">
    <source>
        <dbReference type="PROSITE" id="PS50931"/>
    </source>
</evidence>
<dbReference type="GO" id="GO:0003677">
    <property type="term" value="F:DNA binding"/>
    <property type="evidence" value="ECO:0007669"/>
    <property type="project" value="UniProtKB-KW"/>
</dbReference>
<keyword evidence="8" id="KW-1185">Reference proteome</keyword>
<evidence type="ECO:0000313" key="8">
    <source>
        <dbReference type="Proteomes" id="UP000636505"/>
    </source>
</evidence>
<keyword evidence="4" id="KW-0804">Transcription</keyword>
<dbReference type="Pfam" id="PF03466">
    <property type="entry name" value="LysR_substrate"/>
    <property type="match status" value="1"/>
</dbReference>
<dbReference type="Proteomes" id="UP000636505">
    <property type="component" value="Unassembled WGS sequence"/>
</dbReference>
<proteinExistence type="inferred from homology"/>
<keyword evidence="2" id="KW-0805">Transcription regulation</keyword>
<dbReference type="PANTHER" id="PTHR30419">
    <property type="entry name" value="HTH-TYPE TRANSCRIPTIONAL REGULATOR YBHD"/>
    <property type="match status" value="1"/>
</dbReference>
<evidence type="ECO:0000256" key="4">
    <source>
        <dbReference type="ARBA" id="ARBA00023163"/>
    </source>
</evidence>
<dbReference type="InterPro" id="IPR036388">
    <property type="entry name" value="WH-like_DNA-bd_sf"/>
</dbReference>
<dbReference type="CDD" id="cd05466">
    <property type="entry name" value="PBP2_LTTR_substrate"/>
    <property type="match status" value="1"/>
</dbReference>
<dbReference type="PROSITE" id="PS50931">
    <property type="entry name" value="HTH_LYSR"/>
    <property type="match status" value="1"/>
</dbReference>
<evidence type="ECO:0000313" key="7">
    <source>
        <dbReference type="EMBL" id="MBE9078005.1"/>
    </source>
</evidence>
<accession>A0A8J7DNE0</accession>
<dbReference type="PRINTS" id="PR00039">
    <property type="entry name" value="HTHLYSR"/>
</dbReference>
<dbReference type="Pfam" id="PF00126">
    <property type="entry name" value="HTH_1"/>
    <property type="match status" value="1"/>
</dbReference>
<dbReference type="SUPFAM" id="SSF46785">
    <property type="entry name" value="Winged helix' DNA-binding domain"/>
    <property type="match status" value="1"/>
</dbReference>
<gene>
    <name evidence="7" type="ORF">IQ241_11995</name>
</gene>
<dbReference type="InterPro" id="IPR005119">
    <property type="entry name" value="LysR_subst-bd"/>
</dbReference>
<dbReference type="InterPro" id="IPR050950">
    <property type="entry name" value="HTH-type_LysR_regulators"/>
</dbReference>
<organism evidence="7 8">
    <name type="scientific">Vasconcelosia minhoensis LEGE 07310</name>
    <dbReference type="NCBI Taxonomy" id="915328"/>
    <lineage>
        <taxon>Bacteria</taxon>
        <taxon>Bacillati</taxon>
        <taxon>Cyanobacteriota</taxon>
        <taxon>Cyanophyceae</taxon>
        <taxon>Nodosilineales</taxon>
        <taxon>Cymatolegaceae</taxon>
        <taxon>Vasconcelosia</taxon>
        <taxon>Vasconcelosia minhoensis</taxon>
    </lineage>
</organism>